<evidence type="ECO:0000313" key="3">
    <source>
        <dbReference type="EMBL" id="SHJ95105.1"/>
    </source>
</evidence>
<proteinExistence type="predicted"/>
<feature type="transmembrane region" description="Helical" evidence="1">
    <location>
        <begin position="9"/>
        <end position="26"/>
    </location>
</feature>
<accession>A0A1M6NHB5</accession>
<keyword evidence="1" id="KW-0812">Transmembrane</keyword>
<evidence type="ECO:0000259" key="2">
    <source>
        <dbReference type="Pfam" id="PF09648"/>
    </source>
</evidence>
<organism evidence="3 4">
    <name type="scientific">Caminicella sporogenes DSM 14501</name>
    <dbReference type="NCBI Taxonomy" id="1121266"/>
    <lineage>
        <taxon>Bacteria</taxon>
        <taxon>Bacillati</taxon>
        <taxon>Bacillota</taxon>
        <taxon>Clostridia</taxon>
        <taxon>Peptostreptococcales</taxon>
        <taxon>Caminicellaceae</taxon>
        <taxon>Caminicella</taxon>
    </lineage>
</organism>
<dbReference type="RefSeq" id="WP_072966163.1">
    <property type="nucleotide sequence ID" value="NZ_FRAJ01000006.1"/>
</dbReference>
<feature type="domain" description="Regulatory protein YycH-like" evidence="2">
    <location>
        <begin position="38"/>
        <end position="290"/>
    </location>
</feature>
<keyword evidence="1" id="KW-0472">Membrane</keyword>
<evidence type="ECO:0000313" key="4">
    <source>
        <dbReference type="Proteomes" id="UP000184082"/>
    </source>
</evidence>
<keyword evidence="4" id="KW-1185">Reference proteome</keyword>
<dbReference type="EMBL" id="FRAJ01000006">
    <property type="protein sequence ID" value="SHJ95105.1"/>
    <property type="molecule type" value="Genomic_DNA"/>
</dbReference>
<reference evidence="3 4" key="1">
    <citation type="submission" date="2016-11" db="EMBL/GenBank/DDBJ databases">
        <authorList>
            <person name="Jaros S."/>
            <person name="Januszkiewicz K."/>
            <person name="Wedrychowicz H."/>
        </authorList>
    </citation>
    <scope>NUCLEOTIDE SEQUENCE [LARGE SCALE GENOMIC DNA]</scope>
    <source>
        <strain evidence="3 4">DSM 14501</strain>
    </source>
</reference>
<name>A0A1M6NHB5_9FIRM</name>
<sequence>MDWTKAKNILIIAFIITNIFLFYHIFKELNENFFYSVKDETIEDVKKILKERDIIVKANVPKRIPSLPILKVRYERFNGGNLAKKILGNYKQTDNKYFNSDRNEMIEVSCNNKLFTYEKKLMTSNVKAISLEEAKKIADKFIKKYGFYNDNVKYWDTKIKNNGEYEVIYKQIYNGRFLDDMDNDEQENTSLGMKVLVNNTGVIKFTKKWLISDGAKSYAKRVIPSTKALLMAIEKIRDIIPEGETAIITDISLGYCLDVYGFDTFIDDKWYEMESFYASPYWRICLKDKKCIYITAYE</sequence>
<evidence type="ECO:0000256" key="1">
    <source>
        <dbReference type="SAM" id="Phobius"/>
    </source>
</evidence>
<dbReference type="AlphaFoldDB" id="A0A1M6NHB5"/>
<protein>
    <submittedName>
        <fullName evidence="3">YycH protein</fullName>
    </submittedName>
</protein>
<dbReference type="Proteomes" id="UP000184082">
    <property type="component" value="Unassembled WGS sequence"/>
</dbReference>
<dbReference type="Pfam" id="PF09648">
    <property type="entry name" value="YycI"/>
    <property type="match status" value="1"/>
</dbReference>
<gene>
    <name evidence="3" type="ORF">SAMN02745883_00885</name>
</gene>
<keyword evidence="1" id="KW-1133">Transmembrane helix</keyword>
<dbReference type="STRING" id="1121266.SAMN02745883_00885"/>
<dbReference type="InterPro" id="IPR018604">
    <property type="entry name" value="YycI-like"/>
</dbReference>
<dbReference type="GO" id="GO:0016020">
    <property type="term" value="C:membrane"/>
    <property type="evidence" value="ECO:0007669"/>
    <property type="project" value="InterPro"/>
</dbReference>